<organism evidence="1 2">
    <name type="scientific">Mytilus coruscus</name>
    <name type="common">Sea mussel</name>
    <dbReference type="NCBI Taxonomy" id="42192"/>
    <lineage>
        <taxon>Eukaryota</taxon>
        <taxon>Metazoa</taxon>
        <taxon>Spiralia</taxon>
        <taxon>Lophotrochozoa</taxon>
        <taxon>Mollusca</taxon>
        <taxon>Bivalvia</taxon>
        <taxon>Autobranchia</taxon>
        <taxon>Pteriomorphia</taxon>
        <taxon>Mytilida</taxon>
        <taxon>Mytiloidea</taxon>
        <taxon>Mytilidae</taxon>
        <taxon>Mytilinae</taxon>
        <taxon>Mytilus</taxon>
    </lineage>
</organism>
<gene>
    <name evidence="1" type="ORF">MCOR_16178</name>
</gene>
<sequence length="351" mass="40594">MDKSIFEPVQCLEWLGLVWDSSDFSISISDRRIDNTLTSLVDILNNFPNFTARKLAQVTGKVISMCPVMGNITNLMTRYLHCAIENRVKWDLKLIFECPDCVFNELTFWLNNIKRLNRKHLAGYSFPHVLVYSDASNVAAGAYSIDIDSSIFHQMWTLQESLKSSTWRELQAILLALMSFKNRLRNKCVKWHTDNNNCVSIVQKGSAKVHLQEIAINIFKLCSELNITLDVVWIPRSKNTKTDYISKMIDIEDWGTNKEFFKLVDDMWGPHTVDRFASNLNKNLTRFNSKFWNPGVEAVDAFTQNWKNEVNWIVPPISVVCRAIKHLILCKARGTLIVPKWPSSSYWTMIF</sequence>
<protein>
    <recommendedName>
        <fullName evidence="3">RNase H type-1 domain-containing protein</fullName>
    </recommendedName>
</protein>
<dbReference type="GO" id="GO:0006259">
    <property type="term" value="P:DNA metabolic process"/>
    <property type="evidence" value="ECO:0007669"/>
    <property type="project" value="UniProtKB-ARBA"/>
</dbReference>
<evidence type="ECO:0008006" key="3">
    <source>
        <dbReference type="Google" id="ProtNLM"/>
    </source>
</evidence>
<evidence type="ECO:0000313" key="2">
    <source>
        <dbReference type="Proteomes" id="UP000507470"/>
    </source>
</evidence>
<dbReference type="EMBL" id="CACVKT020002843">
    <property type="protein sequence ID" value="CAC5380202.1"/>
    <property type="molecule type" value="Genomic_DNA"/>
</dbReference>
<evidence type="ECO:0000313" key="1">
    <source>
        <dbReference type="EMBL" id="CAC5380202.1"/>
    </source>
</evidence>
<accession>A0A6J8B8D6</accession>
<dbReference type="OrthoDB" id="6062799at2759"/>
<dbReference type="PANTHER" id="PTHR33050:SF7">
    <property type="entry name" value="RIBONUCLEASE H"/>
    <property type="match status" value="1"/>
</dbReference>
<dbReference type="Gene3D" id="3.30.420.10">
    <property type="entry name" value="Ribonuclease H-like superfamily/Ribonuclease H"/>
    <property type="match status" value="1"/>
</dbReference>
<dbReference type="PANTHER" id="PTHR33050">
    <property type="entry name" value="REVERSE TRANSCRIPTASE DOMAIN-CONTAINING PROTEIN"/>
    <property type="match status" value="1"/>
</dbReference>
<name>A0A6J8B8D6_MYTCO</name>
<dbReference type="CDD" id="cd09275">
    <property type="entry name" value="RNase_HI_RT_DIRS1"/>
    <property type="match status" value="1"/>
</dbReference>
<dbReference type="SUPFAM" id="SSF56672">
    <property type="entry name" value="DNA/RNA polymerases"/>
    <property type="match status" value="1"/>
</dbReference>
<dbReference type="InterPro" id="IPR036397">
    <property type="entry name" value="RNaseH_sf"/>
</dbReference>
<proteinExistence type="predicted"/>
<reference evidence="1 2" key="1">
    <citation type="submission" date="2020-06" db="EMBL/GenBank/DDBJ databases">
        <authorList>
            <person name="Li R."/>
            <person name="Bekaert M."/>
        </authorList>
    </citation>
    <scope>NUCLEOTIDE SEQUENCE [LARGE SCALE GENOMIC DNA]</scope>
    <source>
        <strain evidence="2">wild</strain>
    </source>
</reference>
<dbReference type="Proteomes" id="UP000507470">
    <property type="component" value="Unassembled WGS sequence"/>
</dbReference>
<dbReference type="InterPro" id="IPR043502">
    <property type="entry name" value="DNA/RNA_pol_sf"/>
</dbReference>
<dbReference type="InterPro" id="IPR052055">
    <property type="entry name" value="Hepadnavirus_pol/RT"/>
</dbReference>
<dbReference type="AlphaFoldDB" id="A0A6J8B8D6"/>
<dbReference type="GO" id="GO:0003676">
    <property type="term" value="F:nucleic acid binding"/>
    <property type="evidence" value="ECO:0007669"/>
    <property type="project" value="InterPro"/>
</dbReference>
<keyword evidence="2" id="KW-1185">Reference proteome</keyword>